<keyword evidence="1" id="KW-1133">Transmembrane helix</keyword>
<keyword evidence="1" id="KW-0472">Membrane</keyword>
<keyword evidence="3" id="KW-1185">Reference proteome</keyword>
<dbReference type="OrthoDB" id="1150187at2"/>
<dbReference type="EMBL" id="POWF01000007">
    <property type="protein sequence ID" value="PNQ72677.1"/>
    <property type="molecule type" value="Genomic_DNA"/>
</dbReference>
<protein>
    <recommendedName>
        <fullName evidence="4">YbbR-like domain-containing protein</fullName>
    </recommendedName>
</protein>
<feature type="transmembrane region" description="Helical" evidence="1">
    <location>
        <begin position="20"/>
        <end position="38"/>
    </location>
</feature>
<dbReference type="Gene3D" id="2.170.120.40">
    <property type="entry name" value="YbbR-like domain"/>
    <property type="match status" value="1"/>
</dbReference>
<proteinExistence type="predicted"/>
<evidence type="ECO:0000313" key="3">
    <source>
        <dbReference type="Proteomes" id="UP000236641"/>
    </source>
</evidence>
<dbReference type="Proteomes" id="UP000236641">
    <property type="component" value="Unassembled WGS sequence"/>
</dbReference>
<dbReference type="PANTHER" id="PTHR37804">
    <property type="entry name" value="CDAA REGULATORY PROTEIN CDAR"/>
    <property type="match status" value="1"/>
</dbReference>
<accession>A0A2K1DXC5</accession>
<dbReference type="AlphaFoldDB" id="A0A2K1DXC5"/>
<evidence type="ECO:0000256" key="1">
    <source>
        <dbReference type="SAM" id="Phobius"/>
    </source>
</evidence>
<dbReference type="Gene3D" id="2.170.120.30">
    <property type="match status" value="1"/>
</dbReference>
<dbReference type="Pfam" id="PF07949">
    <property type="entry name" value="YbbR"/>
    <property type="match status" value="1"/>
</dbReference>
<dbReference type="InterPro" id="IPR053154">
    <property type="entry name" value="c-di-AMP_regulator"/>
</dbReference>
<sequence>MIKSLKSKIISSIKNKKINIFIIFLSISFGILLLTKLSRSYTNTIAFHINKLNVPEEYVLFDNDRVLNVSLKTQGFNLLKYYVGTPVIDIDFSKNIVKNDSCYIWNSSVGYSDIIAQFDKNVEVTNINPDTLKFKYDINATKKVPIIVNHKLNFSLGYDLIESFKLQPDSIRIIGPEMLISEISSIQTDTILLKDIKKDIQVKISLKLPESKEELKFSNTHTNVTAQVGKFTEGNLKIPVQVMNVPDSLNIKYFPKFVNVSYYTSLQNFNNISRDDFKVECNFADLSESQPFLRPIVVKSPKTVKNVRVGQQQIDYIITE</sequence>
<name>A0A2K1DXC5_9FLAO</name>
<reference evidence="2 3" key="1">
    <citation type="submission" date="2018-01" db="EMBL/GenBank/DDBJ databases">
        <title>The draft genome of Hanstruepera neustonica JCM19743.</title>
        <authorList>
            <person name="He R.-H."/>
            <person name="Du Z.-J."/>
        </authorList>
    </citation>
    <scope>NUCLEOTIDE SEQUENCE [LARGE SCALE GENOMIC DNA]</scope>
    <source>
        <strain evidence="2 3">JCM19743</strain>
    </source>
</reference>
<gene>
    <name evidence="2" type="ORF">C1T31_11075</name>
</gene>
<dbReference type="InterPro" id="IPR012505">
    <property type="entry name" value="YbbR"/>
</dbReference>
<comment type="caution">
    <text evidence="2">The sequence shown here is derived from an EMBL/GenBank/DDBJ whole genome shotgun (WGS) entry which is preliminary data.</text>
</comment>
<dbReference type="RefSeq" id="WP_103052556.1">
    <property type="nucleotide sequence ID" value="NZ_POWF01000007.1"/>
</dbReference>
<organism evidence="2 3">
    <name type="scientific">Hanstruepera neustonica</name>
    <dbReference type="NCBI Taxonomy" id="1445657"/>
    <lineage>
        <taxon>Bacteria</taxon>
        <taxon>Pseudomonadati</taxon>
        <taxon>Bacteroidota</taxon>
        <taxon>Flavobacteriia</taxon>
        <taxon>Flavobacteriales</taxon>
        <taxon>Flavobacteriaceae</taxon>
        <taxon>Hanstruepera</taxon>
    </lineage>
</organism>
<dbReference type="PANTHER" id="PTHR37804:SF1">
    <property type="entry name" value="CDAA REGULATORY PROTEIN CDAR"/>
    <property type="match status" value="1"/>
</dbReference>
<evidence type="ECO:0008006" key="4">
    <source>
        <dbReference type="Google" id="ProtNLM"/>
    </source>
</evidence>
<keyword evidence="1" id="KW-0812">Transmembrane</keyword>
<evidence type="ECO:0000313" key="2">
    <source>
        <dbReference type="EMBL" id="PNQ72677.1"/>
    </source>
</evidence>